<evidence type="ECO:0000313" key="2">
    <source>
        <dbReference type="Proteomes" id="UP000655751"/>
    </source>
</evidence>
<comment type="caution">
    <text evidence="1">The sequence shown here is derived from an EMBL/GenBank/DDBJ whole genome shotgun (WGS) entry which is preliminary data.</text>
</comment>
<accession>A0A931N2V7</accession>
<gene>
    <name evidence="1" type="ORF">IT779_06470</name>
</gene>
<keyword evidence="2" id="KW-1185">Reference proteome</keyword>
<name>A0A931N2V7_9NOCA</name>
<proteinExistence type="predicted"/>
<organism evidence="1 2">
    <name type="scientific">Nocardia bovistercoris</name>
    <dbReference type="NCBI Taxonomy" id="2785916"/>
    <lineage>
        <taxon>Bacteria</taxon>
        <taxon>Bacillati</taxon>
        <taxon>Actinomycetota</taxon>
        <taxon>Actinomycetes</taxon>
        <taxon>Mycobacteriales</taxon>
        <taxon>Nocardiaceae</taxon>
        <taxon>Nocardia</taxon>
    </lineage>
</organism>
<dbReference type="EMBL" id="JADMLG010000002">
    <property type="protein sequence ID" value="MBH0775928.1"/>
    <property type="molecule type" value="Genomic_DNA"/>
</dbReference>
<sequence length="388" mass="42058">MEPTTQAIDETSGDPVWIDYAEFGERFVTHAVTERRIESAVAGIAGRGVRIGPFSVGPAGLAGFVAEGKMGRPSIVRHDPHVIFQLTVPISLTVKLLLGGRKMRLSTVVDIGLTLHARTADPLLIVIDIPPVQASDVRIALRARALEAEWEFLLDPIAGVVQREVANRVNALLAEPQARRGRIFDIEAILDGVDSAHRGRDDFDWIDYGEFGRRFFDRVVTAERVGGVLERMTGRPIEIGPLRTGPGRRATVTVRGAIRVPRVRARPEAADSEAAKDGPVSFDVTVPVGLDITVDVLKANRYRADVEIPLSLTARAADPLLVVIDVPPPDARDIRLEFKAHGMRAATLGVLAKIKKQIVGRVAGVVRDQLESGAERVIDVAARLDALG</sequence>
<dbReference type="AlphaFoldDB" id="A0A931N2V7"/>
<dbReference type="Proteomes" id="UP000655751">
    <property type="component" value="Unassembled WGS sequence"/>
</dbReference>
<dbReference type="RefSeq" id="WP_196148232.1">
    <property type="nucleotide sequence ID" value="NZ_JADMLG010000002.1"/>
</dbReference>
<evidence type="ECO:0000313" key="1">
    <source>
        <dbReference type="EMBL" id="MBH0775928.1"/>
    </source>
</evidence>
<reference evidence="1" key="1">
    <citation type="submission" date="2020-11" db="EMBL/GenBank/DDBJ databases">
        <title>Nocardia NEAU-351.nov., a novel actinomycete isolated from the cow dung.</title>
        <authorList>
            <person name="Zhang X."/>
        </authorList>
    </citation>
    <scope>NUCLEOTIDE SEQUENCE</scope>
    <source>
        <strain evidence="1">NEAU-351</strain>
    </source>
</reference>
<protein>
    <submittedName>
        <fullName evidence="1">Uncharacterized protein</fullName>
    </submittedName>
</protein>